<name>A0A560HH47_9PROT</name>
<gene>
    <name evidence="1" type="ORF">FBZ90_10196</name>
</gene>
<protein>
    <submittedName>
        <fullName evidence="1">Uncharacterized protein</fullName>
    </submittedName>
</protein>
<keyword evidence="2" id="KW-1185">Reference proteome</keyword>
<accession>A0A560HH47</accession>
<proteinExistence type="predicted"/>
<organism evidence="1 2">
    <name type="scientific">Nitrospirillum amazonense</name>
    <dbReference type="NCBI Taxonomy" id="28077"/>
    <lineage>
        <taxon>Bacteria</taxon>
        <taxon>Pseudomonadati</taxon>
        <taxon>Pseudomonadota</taxon>
        <taxon>Alphaproteobacteria</taxon>
        <taxon>Rhodospirillales</taxon>
        <taxon>Azospirillaceae</taxon>
        <taxon>Nitrospirillum</taxon>
    </lineage>
</organism>
<reference evidence="1 2" key="1">
    <citation type="submission" date="2019-06" db="EMBL/GenBank/DDBJ databases">
        <title>Genomic Encyclopedia of Type Strains, Phase IV (KMG-V): Genome sequencing to study the core and pangenomes of soil and plant-associated prokaryotes.</title>
        <authorList>
            <person name="Whitman W."/>
        </authorList>
    </citation>
    <scope>NUCLEOTIDE SEQUENCE [LARGE SCALE GENOMIC DNA]</scope>
    <source>
        <strain evidence="1 2">BR 11622</strain>
    </source>
</reference>
<evidence type="ECO:0000313" key="1">
    <source>
        <dbReference type="EMBL" id="TWB45763.1"/>
    </source>
</evidence>
<dbReference type="Proteomes" id="UP000315751">
    <property type="component" value="Unassembled WGS sequence"/>
</dbReference>
<evidence type="ECO:0000313" key="2">
    <source>
        <dbReference type="Proteomes" id="UP000315751"/>
    </source>
</evidence>
<dbReference type="AlphaFoldDB" id="A0A560HH47"/>
<dbReference type="RefSeq" id="WP_145728952.1">
    <property type="nucleotide sequence ID" value="NZ_VITR01000001.1"/>
</dbReference>
<comment type="caution">
    <text evidence="1">The sequence shown here is derived from an EMBL/GenBank/DDBJ whole genome shotgun (WGS) entry which is preliminary data.</text>
</comment>
<dbReference type="OrthoDB" id="7365116at2"/>
<dbReference type="EMBL" id="VITR01000001">
    <property type="protein sequence ID" value="TWB45763.1"/>
    <property type="molecule type" value="Genomic_DNA"/>
</dbReference>
<sequence>MPGKTSTPTGTAPSPLALYRRLVRGTAGIPSPADTLLDADGALHVRPQMAGSACAGQMMAGRCDDPALVHF</sequence>